<dbReference type="RefSeq" id="WP_152888832.1">
    <property type="nucleotide sequence ID" value="NZ_WHJC01000061.1"/>
</dbReference>
<accession>A0A6I1MLR5</accession>
<feature type="transmembrane region" description="Helical" evidence="1">
    <location>
        <begin position="41"/>
        <end position="66"/>
    </location>
</feature>
<evidence type="ECO:0000313" key="2">
    <source>
        <dbReference type="EMBL" id="MPQ43368.1"/>
    </source>
</evidence>
<evidence type="ECO:0000313" key="3">
    <source>
        <dbReference type="Proteomes" id="UP000430345"/>
    </source>
</evidence>
<gene>
    <name evidence="2" type="ORF">GBZ86_06300</name>
</gene>
<reference evidence="2 3" key="1">
    <citation type="submission" date="2019-10" db="EMBL/GenBank/DDBJ databases">
        <title>The Genome Sequence of Clostridium tarantellae Isolated from Fish Brain.</title>
        <authorList>
            <person name="Bano L."/>
            <person name="Kiel M."/>
            <person name="Sales G."/>
            <person name="Doxey A.C."/>
            <person name="Mansfield M.J."/>
            <person name="Schiavone M."/>
            <person name="Rossetto O."/>
            <person name="Pirazzini M."/>
            <person name="Dobrindt U."/>
            <person name="Montecucco C."/>
        </authorList>
    </citation>
    <scope>NUCLEOTIDE SEQUENCE [LARGE SCALE GENOMIC DNA]</scope>
    <source>
        <strain evidence="2 3">DSM 3997</strain>
    </source>
</reference>
<name>A0A6I1MLR5_9CLOT</name>
<sequence length="68" mass="8374">MFRFNDRLEERKKRDKELMEEVKLGKKLNFKELISLMISQYIIILPWAFLCIFIFLIVAQGIIYFWSR</sequence>
<proteinExistence type="predicted"/>
<dbReference type="AlphaFoldDB" id="A0A6I1MLR5"/>
<comment type="caution">
    <text evidence="2">The sequence shown here is derived from an EMBL/GenBank/DDBJ whole genome shotgun (WGS) entry which is preliminary data.</text>
</comment>
<keyword evidence="3" id="KW-1185">Reference proteome</keyword>
<evidence type="ECO:0000256" key="1">
    <source>
        <dbReference type="SAM" id="Phobius"/>
    </source>
</evidence>
<protein>
    <submittedName>
        <fullName evidence="2">Uncharacterized protein</fullName>
    </submittedName>
</protein>
<keyword evidence="1" id="KW-0472">Membrane</keyword>
<organism evidence="2 3">
    <name type="scientific">Clostridium tarantellae</name>
    <dbReference type="NCBI Taxonomy" id="39493"/>
    <lineage>
        <taxon>Bacteria</taxon>
        <taxon>Bacillati</taxon>
        <taxon>Bacillota</taxon>
        <taxon>Clostridia</taxon>
        <taxon>Eubacteriales</taxon>
        <taxon>Clostridiaceae</taxon>
        <taxon>Clostridium</taxon>
    </lineage>
</organism>
<keyword evidence="1" id="KW-0812">Transmembrane</keyword>
<keyword evidence="1" id="KW-1133">Transmembrane helix</keyword>
<dbReference type="OrthoDB" id="1932563at2"/>
<dbReference type="Proteomes" id="UP000430345">
    <property type="component" value="Unassembled WGS sequence"/>
</dbReference>
<dbReference type="EMBL" id="WHJC01000061">
    <property type="protein sequence ID" value="MPQ43368.1"/>
    <property type="molecule type" value="Genomic_DNA"/>
</dbReference>